<feature type="domain" description="NXF1/2/3/5-like leucine-rich repeat" evidence="2">
    <location>
        <begin position="145"/>
        <end position="258"/>
    </location>
</feature>
<evidence type="ECO:0000313" key="4">
    <source>
        <dbReference type="Proteomes" id="UP000002282"/>
    </source>
</evidence>
<dbReference type="KEGG" id="dya:Dyak_GE11170"/>
<reference evidence="3 4" key="2">
    <citation type="journal article" date="2007" name="PLoS Biol.">
        <title>Principles of genome evolution in the Drosophila melanogaster species group.</title>
        <authorList>
            <person name="Ranz J.M."/>
            <person name="Maurin D."/>
            <person name="Chan Y.S."/>
            <person name="von Grotthuss M."/>
            <person name="Hillier L.W."/>
            <person name="Roote J."/>
            <person name="Ashburner M."/>
            <person name="Bergman C.M."/>
        </authorList>
    </citation>
    <scope>NUCLEOTIDE SEQUENCE [LARGE SCALE GENOMIC DNA]</scope>
    <source>
        <strain evidence="4">Tai18E2 / Tucson 14021-0261.01</strain>
    </source>
</reference>
<feature type="compositionally biased region" description="Basic and acidic residues" evidence="1">
    <location>
        <begin position="19"/>
        <end position="28"/>
    </location>
</feature>
<dbReference type="Pfam" id="PF24048">
    <property type="entry name" value="LRR_NXF1-5"/>
    <property type="match status" value="1"/>
</dbReference>
<feature type="region of interest" description="Disordered" evidence="1">
    <location>
        <begin position="1"/>
        <end position="29"/>
    </location>
</feature>
<dbReference type="HOGENOM" id="CLU_925214_0_0_1"/>
<dbReference type="AlphaFoldDB" id="B4IUS4"/>
<dbReference type="InterPro" id="IPR057125">
    <property type="entry name" value="NXF1/2/3/5-like_LRR"/>
</dbReference>
<keyword evidence="4" id="KW-1185">Reference proteome</keyword>
<evidence type="ECO:0000256" key="1">
    <source>
        <dbReference type="SAM" id="MobiDB-lite"/>
    </source>
</evidence>
<dbReference type="eggNOG" id="KOG3763">
    <property type="taxonomic scope" value="Eukaryota"/>
</dbReference>
<reference evidence="3 4" key="1">
    <citation type="journal article" date="2007" name="Nature">
        <title>Evolution of genes and genomes on the Drosophila phylogeny.</title>
        <authorList>
            <consortium name="Drosophila 12 Genomes Consortium"/>
            <person name="Clark A.G."/>
            <person name="Eisen M.B."/>
            <person name="Smith D.R."/>
            <person name="Bergman C.M."/>
            <person name="Oliver B."/>
            <person name="Markow T.A."/>
            <person name="Kaufman T.C."/>
            <person name="Kellis M."/>
            <person name="Gelbart W."/>
            <person name="Iyer V.N."/>
            <person name="Pollard D.A."/>
            <person name="Sackton T.B."/>
            <person name="Larracuente A.M."/>
            <person name="Singh N.D."/>
            <person name="Abad J.P."/>
            <person name="Abt D.N."/>
            <person name="Adryan B."/>
            <person name="Aguade M."/>
            <person name="Akashi H."/>
            <person name="Anderson W.W."/>
            <person name="Aquadro C.F."/>
            <person name="Ardell D.H."/>
            <person name="Arguello R."/>
            <person name="Artieri C.G."/>
            <person name="Barbash D.A."/>
            <person name="Barker D."/>
            <person name="Barsanti P."/>
            <person name="Batterham P."/>
            <person name="Batzoglou S."/>
            <person name="Begun D."/>
            <person name="Bhutkar A."/>
            <person name="Blanco E."/>
            <person name="Bosak S.A."/>
            <person name="Bradley R.K."/>
            <person name="Brand A.D."/>
            <person name="Brent M.R."/>
            <person name="Brooks A.N."/>
            <person name="Brown R.H."/>
            <person name="Butlin R.K."/>
            <person name="Caggese C."/>
            <person name="Calvi B.R."/>
            <person name="Bernardo de Carvalho A."/>
            <person name="Caspi A."/>
            <person name="Castrezana S."/>
            <person name="Celniker S.E."/>
            <person name="Chang J.L."/>
            <person name="Chapple C."/>
            <person name="Chatterji S."/>
            <person name="Chinwalla A."/>
            <person name="Civetta A."/>
            <person name="Clifton S.W."/>
            <person name="Comeron J.M."/>
            <person name="Costello J.C."/>
            <person name="Coyne J.A."/>
            <person name="Daub J."/>
            <person name="David R.G."/>
            <person name="Delcher A.L."/>
            <person name="Delehaunty K."/>
            <person name="Do C.B."/>
            <person name="Ebling H."/>
            <person name="Edwards K."/>
            <person name="Eickbush T."/>
            <person name="Evans J.D."/>
            <person name="Filipski A."/>
            <person name="Findeiss S."/>
            <person name="Freyhult E."/>
            <person name="Fulton L."/>
            <person name="Fulton R."/>
            <person name="Garcia A.C."/>
            <person name="Gardiner A."/>
            <person name="Garfield D.A."/>
            <person name="Garvin B.E."/>
            <person name="Gibson G."/>
            <person name="Gilbert D."/>
            <person name="Gnerre S."/>
            <person name="Godfrey J."/>
            <person name="Good R."/>
            <person name="Gotea V."/>
            <person name="Gravely B."/>
            <person name="Greenberg A.J."/>
            <person name="Griffiths-Jones S."/>
            <person name="Gross S."/>
            <person name="Guigo R."/>
            <person name="Gustafson E.A."/>
            <person name="Haerty W."/>
            <person name="Hahn M.W."/>
            <person name="Halligan D.L."/>
            <person name="Halpern A.L."/>
            <person name="Halter G.M."/>
            <person name="Han M.V."/>
            <person name="Heger A."/>
            <person name="Hillier L."/>
            <person name="Hinrichs A.S."/>
            <person name="Holmes I."/>
            <person name="Hoskins R.A."/>
            <person name="Hubisz M.J."/>
            <person name="Hultmark D."/>
            <person name="Huntley M.A."/>
            <person name="Jaffe D.B."/>
            <person name="Jagadeeshan S."/>
            <person name="Jeck W.R."/>
            <person name="Johnson J."/>
            <person name="Jones C.D."/>
            <person name="Jordan W.C."/>
            <person name="Karpen G.H."/>
            <person name="Kataoka E."/>
            <person name="Keightley P.D."/>
            <person name="Kheradpour P."/>
            <person name="Kirkness E.F."/>
            <person name="Koerich L.B."/>
            <person name="Kristiansen K."/>
            <person name="Kudrna D."/>
            <person name="Kulathinal R.J."/>
            <person name="Kumar S."/>
            <person name="Kwok R."/>
            <person name="Lander E."/>
            <person name="Langley C.H."/>
            <person name="Lapoint R."/>
            <person name="Lazzaro B.P."/>
            <person name="Lee S.J."/>
            <person name="Levesque L."/>
            <person name="Li R."/>
            <person name="Lin C.F."/>
            <person name="Lin M.F."/>
            <person name="Lindblad-Toh K."/>
            <person name="Llopart A."/>
            <person name="Long M."/>
            <person name="Low L."/>
            <person name="Lozovsky E."/>
            <person name="Lu J."/>
            <person name="Luo M."/>
            <person name="Machado C.A."/>
            <person name="Makalowski W."/>
            <person name="Marzo M."/>
            <person name="Matsuda M."/>
            <person name="Matzkin L."/>
            <person name="McAllister B."/>
            <person name="McBride C.S."/>
            <person name="McKernan B."/>
            <person name="McKernan K."/>
            <person name="Mendez-Lago M."/>
            <person name="Minx P."/>
            <person name="Mollenhauer M.U."/>
            <person name="Montooth K."/>
            <person name="Mount S.M."/>
            <person name="Mu X."/>
            <person name="Myers E."/>
            <person name="Negre B."/>
            <person name="Newfeld S."/>
            <person name="Nielsen R."/>
            <person name="Noor M.A."/>
            <person name="O'Grady P."/>
            <person name="Pachter L."/>
            <person name="Papaceit M."/>
            <person name="Parisi M.J."/>
            <person name="Parisi M."/>
            <person name="Parts L."/>
            <person name="Pedersen J.S."/>
            <person name="Pesole G."/>
            <person name="Phillippy A.M."/>
            <person name="Ponting C.P."/>
            <person name="Pop M."/>
            <person name="Porcelli D."/>
            <person name="Powell J.R."/>
            <person name="Prohaska S."/>
            <person name="Pruitt K."/>
            <person name="Puig M."/>
            <person name="Quesneville H."/>
            <person name="Ram K.R."/>
            <person name="Rand D."/>
            <person name="Rasmussen M.D."/>
            <person name="Reed L.K."/>
            <person name="Reenan R."/>
            <person name="Reily A."/>
            <person name="Remington K.A."/>
            <person name="Rieger T.T."/>
            <person name="Ritchie M.G."/>
            <person name="Robin C."/>
            <person name="Rogers Y.H."/>
            <person name="Rohde C."/>
            <person name="Rozas J."/>
            <person name="Rubenfield M.J."/>
            <person name="Ruiz A."/>
            <person name="Russo S."/>
            <person name="Salzberg S.L."/>
            <person name="Sanchez-Gracia A."/>
            <person name="Saranga D.J."/>
            <person name="Sato H."/>
            <person name="Schaeffer S.W."/>
            <person name="Schatz M.C."/>
            <person name="Schlenke T."/>
            <person name="Schwartz R."/>
            <person name="Segarra C."/>
            <person name="Singh R.S."/>
            <person name="Sirot L."/>
            <person name="Sirota M."/>
            <person name="Sisneros N.B."/>
            <person name="Smith C.D."/>
            <person name="Smith T.F."/>
            <person name="Spieth J."/>
            <person name="Stage D.E."/>
            <person name="Stark A."/>
            <person name="Stephan W."/>
            <person name="Strausberg R.L."/>
            <person name="Strempel S."/>
            <person name="Sturgill D."/>
            <person name="Sutton G."/>
            <person name="Sutton G.G."/>
            <person name="Tao W."/>
            <person name="Teichmann S."/>
            <person name="Tobari Y.N."/>
            <person name="Tomimura Y."/>
            <person name="Tsolas J.M."/>
            <person name="Valente V.L."/>
            <person name="Venter E."/>
            <person name="Venter J.C."/>
            <person name="Vicario S."/>
            <person name="Vieira F.G."/>
            <person name="Vilella A.J."/>
            <person name="Villasante A."/>
            <person name="Walenz B."/>
            <person name="Wang J."/>
            <person name="Wasserman M."/>
            <person name="Watts T."/>
            <person name="Wilson D."/>
            <person name="Wilson R.K."/>
            <person name="Wing R.A."/>
            <person name="Wolfner M.F."/>
            <person name="Wong A."/>
            <person name="Wong G.K."/>
            <person name="Wu C.I."/>
            <person name="Wu G."/>
            <person name="Yamamoto D."/>
            <person name="Yang H.P."/>
            <person name="Yang S.P."/>
            <person name="Yorke J.A."/>
            <person name="Yoshida K."/>
            <person name="Zdobnov E."/>
            <person name="Zhang P."/>
            <person name="Zhang Y."/>
            <person name="Zimin A.V."/>
            <person name="Baldwin J."/>
            <person name="Abdouelleil A."/>
            <person name="Abdulkadir J."/>
            <person name="Abebe A."/>
            <person name="Abera B."/>
            <person name="Abreu J."/>
            <person name="Acer S.C."/>
            <person name="Aftuck L."/>
            <person name="Alexander A."/>
            <person name="An P."/>
            <person name="Anderson E."/>
            <person name="Anderson S."/>
            <person name="Arachi H."/>
            <person name="Azer M."/>
            <person name="Bachantsang P."/>
            <person name="Barry A."/>
            <person name="Bayul T."/>
            <person name="Berlin A."/>
            <person name="Bessette D."/>
            <person name="Bloom T."/>
            <person name="Blye J."/>
            <person name="Boguslavskiy L."/>
            <person name="Bonnet C."/>
            <person name="Boukhgalter B."/>
            <person name="Bourzgui I."/>
            <person name="Brown A."/>
            <person name="Cahill P."/>
            <person name="Channer S."/>
            <person name="Cheshatsang Y."/>
            <person name="Chuda L."/>
            <person name="Citroen M."/>
            <person name="Collymore A."/>
            <person name="Cooke P."/>
            <person name="Costello M."/>
            <person name="D'Aco K."/>
            <person name="Daza R."/>
            <person name="De Haan G."/>
            <person name="DeGray S."/>
            <person name="DeMaso C."/>
            <person name="Dhargay N."/>
            <person name="Dooley K."/>
            <person name="Dooley E."/>
            <person name="Doricent M."/>
            <person name="Dorje P."/>
            <person name="Dorjee K."/>
            <person name="Dupes A."/>
            <person name="Elong R."/>
            <person name="Falk J."/>
            <person name="Farina A."/>
            <person name="Faro S."/>
            <person name="Ferguson D."/>
            <person name="Fisher S."/>
            <person name="Foley C.D."/>
            <person name="Franke A."/>
            <person name="Friedrich D."/>
            <person name="Gadbois L."/>
            <person name="Gearin G."/>
            <person name="Gearin C.R."/>
            <person name="Giannoukos G."/>
            <person name="Goode T."/>
            <person name="Graham J."/>
            <person name="Grandbois E."/>
            <person name="Grewal S."/>
            <person name="Gyaltsen K."/>
            <person name="Hafez N."/>
            <person name="Hagos B."/>
            <person name="Hall J."/>
            <person name="Henson C."/>
            <person name="Hollinger A."/>
            <person name="Honan T."/>
            <person name="Huard M.D."/>
            <person name="Hughes L."/>
            <person name="Hurhula B."/>
            <person name="Husby M.E."/>
            <person name="Kamat A."/>
            <person name="Kanga B."/>
            <person name="Kashin S."/>
            <person name="Khazanovich D."/>
            <person name="Kisner P."/>
            <person name="Lance K."/>
            <person name="Lara M."/>
            <person name="Lee W."/>
            <person name="Lennon N."/>
            <person name="Letendre F."/>
            <person name="LeVine R."/>
            <person name="Lipovsky A."/>
            <person name="Liu X."/>
            <person name="Liu J."/>
            <person name="Liu S."/>
            <person name="Lokyitsang T."/>
            <person name="Lokyitsang Y."/>
            <person name="Lubonja R."/>
            <person name="Lui A."/>
            <person name="MacDonald P."/>
            <person name="Magnisalis V."/>
            <person name="Maru K."/>
            <person name="Matthews C."/>
            <person name="McCusker W."/>
            <person name="McDonough S."/>
            <person name="Mehta T."/>
            <person name="Meldrim J."/>
            <person name="Meneus L."/>
            <person name="Mihai O."/>
            <person name="Mihalev A."/>
            <person name="Mihova T."/>
            <person name="Mittelman R."/>
            <person name="Mlenga V."/>
            <person name="Montmayeur A."/>
            <person name="Mulrain L."/>
            <person name="Navidi A."/>
            <person name="Naylor J."/>
            <person name="Negash T."/>
            <person name="Nguyen T."/>
            <person name="Nguyen N."/>
            <person name="Nicol R."/>
            <person name="Norbu C."/>
            <person name="Norbu N."/>
            <person name="Novod N."/>
            <person name="O'Neill B."/>
            <person name="Osman S."/>
            <person name="Markiewicz E."/>
            <person name="Oyono O.L."/>
            <person name="Patti C."/>
            <person name="Phunkhang P."/>
            <person name="Pierre F."/>
            <person name="Priest M."/>
            <person name="Raghuraman S."/>
            <person name="Rege F."/>
            <person name="Reyes R."/>
            <person name="Rise C."/>
            <person name="Rogov P."/>
            <person name="Ross K."/>
            <person name="Ryan E."/>
            <person name="Settipalli S."/>
            <person name="Shea T."/>
            <person name="Sherpa N."/>
            <person name="Shi L."/>
            <person name="Shih D."/>
            <person name="Sparrow T."/>
            <person name="Spaulding J."/>
            <person name="Stalker J."/>
            <person name="Stange-Thomann N."/>
            <person name="Stavropoulos S."/>
            <person name="Stone C."/>
            <person name="Strader C."/>
            <person name="Tesfaye S."/>
            <person name="Thomson T."/>
            <person name="Thoulutsang Y."/>
            <person name="Thoulutsang D."/>
            <person name="Topham K."/>
            <person name="Topping I."/>
            <person name="Tsamla T."/>
            <person name="Vassiliev H."/>
            <person name="Vo A."/>
            <person name="Wangchuk T."/>
            <person name="Wangdi T."/>
            <person name="Weiand M."/>
            <person name="Wilkinson J."/>
            <person name="Wilson A."/>
            <person name="Yadav S."/>
            <person name="Young G."/>
            <person name="Yu Q."/>
            <person name="Zembek L."/>
            <person name="Zhong D."/>
            <person name="Zimmer A."/>
            <person name="Zwirko Z."/>
            <person name="Jaffe D.B."/>
            <person name="Alvarez P."/>
            <person name="Brockman W."/>
            <person name="Butler J."/>
            <person name="Chin C."/>
            <person name="Gnerre S."/>
            <person name="Grabherr M."/>
            <person name="Kleber M."/>
            <person name="Mauceli E."/>
            <person name="MacCallum I."/>
        </authorList>
    </citation>
    <scope>NUCLEOTIDE SEQUENCE [LARGE SCALE GENOMIC DNA]</scope>
    <source>
        <strain evidence="4">Tai18E2 / Tucson 14021-0261.01</strain>
    </source>
</reference>
<dbReference type="Proteomes" id="UP000002282">
    <property type="component" value="Unassembled WGS sequence"/>
</dbReference>
<dbReference type="InterPro" id="IPR032675">
    <property type="entry name" value="LRR_dom_sf"/>
</dbReference>
<dbReference type="Gene3D" id="3.80.10.10">
    <property type="entry name" value="Ribonuclease Inhibitor"/>
    <property type="match status" value="1"/>
</dbReference>
<dbReference type="GO" id="GO:0003723">
    <property type="term" value="F:RNA binding"/>
    <property type="evidence" value="ECO:0007669"/>
    <property type="project" value="TreeGrafter"/>
</dbReference>
<proteinExistence type="predicted"/>
<feature type="compositionally biased region" description="Polar residues" evidence="1">
    <location>
        <begin position="7"/>
        <end position="18"/>
    </location>
</feature>
<dbReference type="InterPro" id="IPR030217">
    <property type="entry name" value="NXF_fam"/>
</dbReference>
<gene>
    <name evidence="3" type="primary">Dyak\GE11170</name>
    <name evidence="3" type="synonym">dyak_GLEANR_11220</name>
    <name evidence="3" type="synonym">GE11170</name>
    <name evidence="3" type="ORF">Dyak_GE11170</name>
</gene>
<evidence type="ECO:0000259" key="2">
    <source>
        <dbReference type="Pfam" id="PF24048"/>
    </source>
</evidence>
<evidence type="ECO:0000313" key="3">
    <source>
        <dbReference type="EMBL" id="EDX00138.1"/>
    </source>
</evidence>
<dbReference type="PANTHER" id="PTHR10662">
    <property type="entry name" value="NUCLEAR RNA EXPORT FACTOR"/>
    <property type="match status" value="1"/>
</dbReference>
<organism evidence="3 4">
    <name type="scientific">Drosophila yakuba</name>
    <name type="common">Fruit fly</name>
    <dbReference type="NCBI Taxonomy" id="7245"/>
    <lineage>
        <taxon>Eukaryota</taxon>
        <taxon>Metazoa</taxon>
        <taxon>Ecdysozoa</taxon>
        <taxon>Arthropoda</taxon>
        <taxon>Hexapoda</taxon>
        <taxon>Insecta</taxon>
        <taxon>Pterygota</taxon>
        <taxon>Neoptera</taxon>
        <taxon>Endopterygota</taxon>
        <taxon>Diptera</taxon>
        <taxon>Brachycera</taxon>
        <taxon>Muscomorpha</taxon>
        <taxon>Ephydroidea</taxon>
        <taxon>Drosophilidae</taxon>
        <taxon>Drosophila</taxon>
        <taxon>Sophophora</taxon>
    </lineage>
</organism>
<name>B4IUS4_DROYA</name>
<accession>B4IUS4</accession>
<dbReference type="EMBL" id="CH892047">
    <property type="protein sequence ID" value="EDX00138.1"/>
    <property type="molecule type" value="Genomic_DNA"/>
</dbReference>
<dbReference type="GO" id="GO:0005634">
    <property type="term" value="C:nucleus"/>
    <property type="evidence" value="ECO:0007669"/>
    <property type="project" value="TreeGrafter"/>
</dbReference>
<dbReference type="SUPFAM" id="SSF52058">
    <property type="entry name" value="L domain-like"/>
    <property type="match status" value="1"/>
</dbReference>
<dbReference type="PhylomeDB" id="B4IUS4"/>
<dbReference type="PANTHER" id="PTHR10662:SF22">
    <property type="entry name" value="NUCLEAR RNA EXPORT FACTOR 1"/>
    <property type="match status" value="1"/>
</dbReference>
<dbReference type="OMA" id="RVEERFW"/>
<dbReference type="GO" id="GO:0016973">
    <property type="term" value="P:poly(A)+ mRNA export from nucleus"/>
    <property type="evidence" value="ECO:0007669"/>
    <property type="project" value="TreeGrafter"/>
</dbReference>
<dbReference type="OrthoDB" id="7821544at2759"/>
<protein>
    <recommendedName>
        <fullName evidence="2">NXF1/2/3/5-like leucine-rich repeat domain-containing protein</fullName>
    </recommendedName>
</protein>
<sequence length="284" mass="33211">MFAAPRNNFTEGPLSHSTPKSEKGKSPLEPKNVAKLPVSIYGWYRVLIFSTDRRESFNRVLRRIRRVLNPLKINPRYKHTGGEQDTAEDSGALFTFFVDSYDVASALFRRGWLDNRVWLKVSDQMPKIWINAFFRLRLTRVLLDRYNQDEHRLDLTLFYKDEALDRDFCALAESHCLSTVLGIVGREMPELEVLILDRNHLTNLWAFSLMEHRFPRLQSISLRQNNIGNVNSLRVFQFLPLTELNLQNNPLPAGYEREVRDIWPSLQVLNEIQVTPDPKIIQLF</sequence>